<reference evidence="2" key="1">
    <citation type="submission" date="2014-03" db="EMBL/GenBank/DDBJ databases">
        <authorList>
            <person name="Aksoy S."/>
            <person name="Warren W."/>
            <person name="Wilson R.K."/>
        </authorList>
    </citation>
    <scope>NUCLEOTIDE SEQUENCE [LARGE SCALE GENOMIC DNA]</scope>
    <source>
        <strain evidence="2">IAEA</strain>
    </source>
</reference>
<organism evidence="1 2">
    <name type="scientific">Glossina pallidipes</name>
    <name type="common">Tsetse fly</name>
    <dbReference type="NCBI Taxonomy" id="7398"/>
    <lineage>
        <taxon>Eukaryota</taxon>
        <taxon>Metazoa</taxon>
        <taxon>Ecdysozoa</taxon>
        <taxon>Arthropoda</taxon>
        <taxon>Hexapoda</taxon>
        <taxon>Insecta</taxon>
        <taxon>Pterygota</taxon>
        <taxon>Neoptera</taxon>
        <taxon>Endopterygota</taxon>
        <taxon>Diptera</taxon>
        <taxon>Brachycera</taxon>
        <taxon>Muscomorpha</taxon>
        <taxon>Hippoboscoidea</taxon>
        <taxon>Glossinidae</taxon>
        <taxon>Glossina</taxon>
    </lineage>
</organism>
<dbReference type="Proteomes" id="UP000092445">
    <property type="component" value="Unassembled WGS sequence"/>
</dbReference>
<evidence type="ECO:0000313" key="1">
    <source>
        <dbReference type="EnsemblMetazoa" id="GPAI016190-PA"/>
    </source>
</evidence>
<evidence type="ECO:0000313" key="2">
    <source>
        <dbReference type="Proteomes" id="UP000092445"/>
    </source>
</evidence>
<dbReference type="EnsemblMetazoa" id="GPAI016190-RA">
    <property type="protein sequence ID" value="GPAI016190-PA"/>
    <property type="gene ID" value="GPAI016190"/>
</dbReference>
<keyword evidence="2" id="KW-1185">Reference proteome</keyword>
<name>A0A1A9ZIY6_GLOPL</name>
<reference evidence="1" key="2">
    <citation type="submission" date="2020-05" db="UniProtKB">
        <authorList>
            <consortium name="EnsemblMetazoa"/>
        </authorList>
    </citation>
    <scope>IDENTIFICATION</scope>
    <source>
        <strain evidence="1">IAEA</strain>
    </source>
</reference>
<protein>
    <submittedName>
        <fullName evidence="1">Uncharacterized protein</fullName>
    </submittedName>
</protein>
<sequence>MFDALNGDWFGMNDSRSAWVVVVRLVLTFEIRVEPFYSSSSDKITKSMILHQAYVYLNKILKTMDAIAKSVDVTIASLPELVRHNDGNKDDDDHDDNDAFALAHADC</sequence>
<dbReference type="VEuPathDB" id="VectorBase:GPAI016190"/>
<proteinExistence type="predicted"/>
<accession>A0A1A9ZIY6</accession>
<dbReference type="AlphaFoldDB" id="A0A1A9ZIY6"/>